<name>A0AAN9HJF8_CROPI</name>
<gene>
    <name evidence="2" type="ORF">RIF29_47725</name>
</gene>
<organism evidence="2 3">
    <name type="scientific">Crotalaria pallida</name>
    <name type="common">Smooth rattlebox</name>
    <name type="synonym">Crotalaria striata</name>
    <dbReference type="NCBI Taxonomy" id="3830"/>
    <lineage>
        <taxon>Eukaryota</taxon>
        <taxon>Viridiplantae</taxon>
        <taxon>Streptophyta</taxon>
        <taxon>Embryophyta</taxon>
        <taxon>Tracheophyta</taxon>
        <taxon>Spermatophyta</taxon>
        <taxon>Magnoliopsida</taxon>
        <taxon>eudicotyledons</taxon>
        <taxon>Gunneridae</taxon>
        <taxon>Pentapetalae</taxon>
        <taxon>rosids</taxon>
        <taxon>fabids</taxon>
        <taxon>Fabales</taxon>
        <taxon>Fabaceae</taxon>
        <taxon>Papilionoideae</taxon>
        <taxon>50 kb inversion clade</taxon>
        <taxon>genistoids sensu lato</taxon>
        <taxon>core genistoids</taxon>
        <taxon>Crotalarieae</taxon>
        <taxon>Crotalaria</taxon>
    </lineage>
</organism>
<evidence type="ECO:0000313" key="3">
    <source>
        <dbReference type="Proteomes" id="UP001372338"/>
    </source>
</evidence>
<keyword evidence="1" id="KW-0472">Membrane</keyword>
<keyword evidence="1" id="KW-0812">Transmembrane</keyword>
<feature type="transmembrane region" description="Helical" evidence="1">
    <location>
        <begin position="122"/>
        <end position="146"/>
    </location>
</feature>
<feature type="transmembrane region" description="Helical" evidence="1">
    <location>
        <begin position="12"/>
        <end position="33"/>
    </location>
</feature>
<accession>A0AAN9HJF8</accession>
<dbReference type="EMBL" id="JAYWIO010000099">
    <property type="protein sequence ID" value="KAK7232848.1"/>
    <property type="molecule type" value="Genomic_DNA"/>
</dbReference>
<keyword evidence="3" id="KW-1185">Reference proteome</keyword>
<comment type="caution">
    <text evidence="2">The sequence shown here is derived from an EMBL/GenBank/DDBJ whole genome shotgun (WGS) entry which is preliminary data.</text>
</comment>
<dbReference type="Proteomes" id="UP001372338">
    <property type="component" value="Unassembled WGS sequence"/>
</dbReference>
<protein>
    <submittedName>
        <fullName evidence="2">Uncharacterized protein</fullName>
    </submittedName>
</protein>
<evidence type="ECO:0000313" key="2">
    <source>
        <dbReference type="EMBL" id="KAK7232848.1"/>
    </source>
</evidence>
<keyword evidence="1" id="KW-1133">Transmembrane helix</keyword>
<evidence type="ECO:0000256" key="1">
    <source>
        <dbReference type="SAM" id="Phobius"/>
    </source>
</evidence>
<reference evidence="2 3" key="1">
    <citation type="submission" date="2024-01" db="EMBL/GenBank/DDBJ databases">
        <title>The genomes of 5 underutilized Papilionoideae crops provide insights into root nodulation and disease resistanc.</title>
        <authorList>
            <person name="Yuan L."/>
        </authorList>
    </citation>
    <scope>NUCLEOTIDE SEQUENCE [LARGE SCALE GENOMIC DNA]</scope>
    <source>
        <strain evidence="2">ZHUSHIDOU_FW_LH</strain>
        <tissue evidence="2">Leaf</tissue>
    </source>
</reference>
<proteinExistence type="predicted"/>
<sequence length="180" mass="19657">MRTTYMFDMKIWIETLETLGVSLVVLIIGLFYVKSPLPPKDKDNGTGGAKSQDGLVSKQSVKRRQLPILSLLSFLKSRSFKSGVFADLGSAGSNPARDKTKEISASASSDAEYDSSYDYESYYAAAIQVGVATSSFPLVLMLAELLSVKAPRRIRSHTNPIAPVGLEAIPDYRFALAERL</sequence>
<dbReference type="AlphaFoldDB" id="A0AAN9HJF8"/>